<dbReference type="Proteomes" id="UP000134313">
    <property type="component" value="Segment"/>
</dbReference>
<evidence type="ECO:0000313" key="9">
    <source>
        <dbReference type="EMBL" id="ADW24344.1"/>
    </source>
</evidence>
<sequence length="383" mass="41469">MMAALVVCAILLGAGIFASSSPTCSTLPELSTVMTSGNPGTFPVPKGKEIKLKCAPGYKRVVARMNITCLGNDQWSDPPRCTRRECQGLQELNHGSFEYEIPDGGSRPTFGTKVTFLCNSGYSLVGEREQFCQLVDSKNVGWSGDPPMCRKKQCAPPRIPEDAYILAGEKDVYDHLDSISLGCKNGKKLFGAAQASCQEGAWIPSSLGPCVKTACAFPKAENGYFTLLSPQPDPNKVTIRLTCNNDSALLGPDTITCNNKKWSANPMCALIHFPTGRDVLFKNHTSTTLATYTTPQIFTLKTTENQDEDEWDTTPPEEDGDLTPPEDDNHKQTELPIDHPTRVPPGHSTAIPPRQVPITPVIVVPLALIGLALFGCVVAKCCK</sequence>
<dbReference type="OrthoDB" id="8102at10239"/>
<name>E9M5I6_9GAMA</name>
<dbReference type="InterPro" id="IPR000436">
    <property type="entry name" value="Sushi_SCR_CCP_dom"/>
</dbReference>
<keyword evidence="2" id="KW-0677">Repeat</keyword>
<feature type="compositionally biased region" description="Acidic residues" evidence="6">
    <location>
        <begin position="305"/>
        <end position="326"/>
    </location>
</feature>
<evidence type="ECO:0000256" key="4">
    <source>
        <dbReference type="ARBA" id="ARBA00023180"/>
    </source>
</evidence>
<dbReference type="Gene3D" id="2.10.70.10">
    <property type="entry name" value="Complement Module, domain 1"/>
    <property type="match status" value="4"/>
</dbReference>
<dbReference type="PANTHER" id="PTHR19325:SF575">
    <property type="entry name" value="LOCOMOTION-RELATED PROTEIN HIKARU GENKI"/>
    <property type="match status" value="1"/>
</dbReference>
<dbReference type="PROSITE" id="PS50923">
    <property type="entry name" value="SUSHI"/>
    <property type="match status" value="4"/>
</dbReference>
<dbReference type="EMBL" id="HQ221963">
    <property type="protein sequence ID" value="ADW24344.1"/>
    <property type="molecule type" value="Genomic_DNA"/>
</dbReference>
<feature type="domain" description="Sushi" evidence="8">
    <location>
        <begin position="152"/>
        <end position="212"/>
    </location>
</feature>
<dbReference type="Pfam" id="PF00084">
    <property type="entry name" value="Sushi"/>
    <property type="match status" value="2"/>
</dbReference>
<feature type="domain" description="Sushi" evidence="8">
    <location>
        <begin position="84"/>
        <end position="151"/>
    </location>
</feature>
<feature type="compositionally biased region" description="Basic and acidic residues" evidence="6">
    <location>
        <begin position="327"/>
        <end position="341"/>
    </location>
</feature>
<feature type="transmembrane region" description="Helical" evidence="7">
    <location>
        <begin position="358"/>
        <end position="379"/>
    </location>
</feature>
<evidence type="ECO:0000256" key="3">
    <source>
        <dbReference type="ARBA" id="ARBA00023157"/>
    </source>
</evidence>
<keyword evidence="7" id="KW-1133">Transmembrane helix</keyword>
<gene>
    <name evidence="10" type="ORF">RHVP-L.4a</name>
    <name evidence="9" type="ORF">RHVP.4a</name>
</gene>
<proteinExistence type="predicted"/>
<evidence type="ECO:0000256" key="1">
    <source>
        <dbReference type="ARBA" id="ARBA00022659"/>
    </source>
</evidence>
<feature type="domain" description="Sushi" evidence="8">
    <location>
        <begin position="213"/>
        <end position="270"/>
    </location>
</feature>
<evidence type="ECO:0000313" key="10">
    <source>
        <dbReference type="EMBL" id="ADW24426.1"/>
    </source>
</evidence>
<dbReference type="SMART" id="SM00032">
    <property type="entry name" value="CCP"/>
    <property type="match status" value="4"/>
</dbReference>
<evidence type="ECO:0000259" key="8">
    <source>
        <dbReference type="PROSITE" id="PS50923"/>
    </source>
</evidence>
<dbReference type="EMBL" id="HQ698924">
    <property type="protein sequence ID" value="ADW24426.1"/>
    <property type="molecule type" value="Genomic_DNA"/>
</dbReference>
<organism evidence="9 11">
    <name type="scientific">Cricetid gammaherpesvirus 2</name>
    <dbReference type="NCBI Taxonomy" id="1605972"/>
    <lineage>
        <taxon>Viruses</taxon>
        <taxon>Duplodnaviria</taxon>
        <taxon>Heunggongvirae</taxon>
        <taxon>Peploviricota</taxon>
        <taxon>Herviviricetes</taxon>
        <taxon>Herpesvirales</taxon>
        <taxon>Orthoherpesviridae</taxon>
        <taxon>Gammaherpesvirinae</taxon>
        <taxon>Rhadinovirus</taxon>
        <taxon>Rhadinovirus cricetidgamma2</taxon>
    </lineage>
</organism>
<comment type="caution">
    <text evidence="5">Lacks conserved residue(s) required for the propagation of feature annotation.</text>
</comment>
<protein>
    <submittedName>
        <fullName evidence="9">Complement regulatory protein</fullName>
    </submittedName>
</protein>
<reference evidence="11 12" key="1">
    <citation type="journal article" date="2011" name="J. Virol.">
        <title>Identification and sequencing of a novel rodent gammaherpesvirus that establishes acute and latent infection in laboratory mice.</title>
        <authorList>
            <person name="Loh J."/>
            <person name="Zhao G."/>
            <person name="Nelson C.A."/>
            <person name="Coder P."/>
            <person name="Droit L."/>
            <person name="Handley S.A."/>
            <person name="Johnson L.S."/>
            <person name="Vachharajani P."/>
            <person name="Guzman H."/>
            <person name="Tesh R.B."/>
            <person name="Wang D."/>
            <person name="Fremont D.H."/>
            <person name="Virgin H.W."/>
        </authorList>
    </citation>
    <scope>NUCLEOTIDE SEQUENCE [LARGE SCALE GENOMIC DNA]</scope>
</reference>
<keyword evidence="11" id="KW-1185">Reference proteome</keyword>
<feature type="region of interest" description="Disordered" evidence="6">
    <location>
        <begin position="299"/>
        <end position="351"/>
    </location>
</feature>
<dbReference type="PANTHER" id="PTHR19325">
    <property type="entry name" value="COMPLEMENT COMPONENT-RELATED SUSHI DOMAIN-CONTAINING"/>
    <property type="match status" value="1"/>
</dbReference>
<evidence type="ECO:0000256" key="7">
    <source>
        <dbReference type="SAM" id="Phobius"/>
    </source>
</evidence>
<evidence type="ECO:0000313" key="11">
    <source>
        <dbReference type="Proteomes" id="UP000134313"/>
    </source>
</evidence>
<keyword evidence="7" id="KW-0472">Membrane</keyword>
<dbReference type="RefSeq" id="YP_004207839.1">
    <property type="nucleotide sequence ID" value="NC_015049.1"/>
</dbReference>
<evidence type="ECO:0000313" key="12">
    <source>
        <dbReference type="Proteomes" id="UP000164320"/>
    </source>
</evidence>
<dbReference type="InterPro" id="IPR035976">
    <property type="entry name" value="Sushi/SCR/CCP_sf"/>
</dbReference>
<evidence type="ECO:0000256" key="5">
    <source>
        <dbReference type="PROSITE-ProRule" id="PRU00302"/>
    </source>
</evidence>
<feature type="domain" description="Sushi" evidence="8">
    <location>
        <begin position="22"/>
        <end position="83"/>
    </location>
</feature>
<feature type="disulfide bond" evidence="5">
    <location>
        <begin position="54"/>
        <end position="81"/>
    </location>
</feature>
<keyword evidence="3 5" id="KW-1015">Disulfide bond</keyword>
<dbReference type="Proteomes" id="UP000164320">
    <property type="component" value="Genome"/>
</dbReference>
<dbReference type="KEGG" id="vg:10192194"/>
<dbReference type="SUPFAM" id="SSF57535">
    <property type="entry name" value="Complement control module/SCR domain"/>
    <property type="match status" value="4"/>
</dbReference>
<dbReference type="InterPro" id="IPR050350">
    <property type="entry name" value="Compl-Cell_Adhes-Reg"/>
</dbReference>
<evidence type="ECO:0000256" key="2">
    <source>
        <dbReference type="ARBA" id="ARBA00022737"/>
    </source>
</evidence>
<feature type="disulfide bond" evidence="5">
    <location>
        <begin position="183"/>
        <end position="210"/>
    </location>
</feature>
<keyword evidence="7" id="KW-0812">Transmembrane</keyword>
<keyword evidence="4" id="KW-0325">Glycoprotein</keyword>
<keyword evidence="1 5" id="KW-0768">Sushi</keyword>
<feature type="disulfide bond" evidence="5">
    <location>
        <begin position="154"/>
        <end position="197"/>
    </location>
</feature>
<dbReference type="CDD" id="cd00033">
    <property type="entry name" value="CCP"/>
    <property type="match status" value="2"/>
</dbReference>
<evidence type="ECO:0000256" key="6">
    <source>
        <dbReference type="SAM" id="MobiDB-lite"/>
    </source>
</evidence>
<dbReference type="GeneID" id="10192194"/>
<accession>E9M5I6</accession>